<dbReference type="PROSITE" id="PS51704">
    <property type="entry name" value="GP_PDE"/>
    <property type="match status" value="1"/>
</dbReference>
<feature type="domain" description="SPX" evidence="5">
    <location>
        <begin position="1"/>
        <end position="165"/>
    </location>
</feature>
<dbReference type="GeneID" id="27904329"/>
<gene>
    <name evidence="7" type="ORF">SEPMUDRAFT_152018</name>
</gene>
<evidence type="ECO:0000256" key="3">
    <source>
        <dbReference type="ARBA" id="ARBA00023043"/>
    </source>
</evidence>
<feature type="domain" description="GP-PDE" evidence="6">
    <location>
        <begin position="707"/>
        <end position="1012"/>
    </location>
</feature>
<keyword evidence="2" id="KW-0378">Hydrolase</keyword>
<dbReference type="CDD" id="cd14483">
    <property type="entry name" value="SPX_PHO81_NUC-2_like"/>
    <property type="match status" value="1"/>
</dbReference>
<dbReference type="PANTHER" id="PTHR22958:SF23">
    <property type="entry name" value="DEPENDENT KINASE INHIBITOR PHO81, PUTATIVE (AFU_ORTHOLOGUE AFUA_4G06020)-RELATED"/>
    <property type="match status" value="1"/>
</dbReference>
<dbReference type="eggNOG" id="KOG1161">
    <property type="taxonomic scope" value="Eukaryota"/>
</dbReference>
<dbReference type="RefSeq" id="XP_016756450.1">
    <property type="nucleotide sequence ID" value="XM_016907192.1"/>
</dbReference>
<dbReference type="PROSITE" id="PS51382">
    <property type="entry name" value="SPX"/>
    <property type="match status" value="1"/>
</dbReference>
<dbReference type="Pfam" id="PF13637">
    <property type="entry name" value="Ank_4"/>
    <property type="match status" value="1"/>
</dbReference>
<dbReference type="Pfam" id="PF25329">
    <property type="entry name" value="C2_GDE1"/>
    <property type="match status" value="1"/>
</dbReference>
<dbReference type="GO" id="GO:0047389">
    <property type="term" value="F:glycerophosphocholine phosphodiesterase activity"/>
    <property type="evidence" value="ECO:0007669"/>
    <property type="project" value="TreeGrafter"/>
</dbReference>
<dbReference type="AlphaFoldDB" id="M3AS42"/>
<dbReference type="SUPFAM" id="SSF48403">
    <property type="entry name" value="Ankyrin repeat"/>
    <property type="match status" value="1"/>
</dbReference>
<dbReference type="InterPro" id="IPR051578">
    <property type="entry name" value="GDPD"/>
</dbReference>
<evidence type="ECO:0000256" key="4">
    <source>
        <dbReference type="PROSITE-ProRule" id="PRU00023"/>
    </source>
</evidence>
<dbReference type="Pfam" id="PF03105">
    <property type="entry name" value="SPX"/>
    <property type="match status" value="1"/>
</dbReference>
<dbReference type="PANTHER" id="PTHR22958">
    <property type="entry name" value="GLYCEROPHOSPHORYL DIESTER PHOSPHODIESTERASE"/>
    <property type="match status" value="1"/>
</dbReference>
<dbReference type="InterPro" id="IPR004331">
    <property type="entry name" value="SPX_dom"/>
</dbReference>
<dbReference type="InterPro" id="IPR036770">
    <property type="entry name" value="Ankyrin_rpt-contain_sf"/>
</dbReference>
<dbReference type="SUPFAM" id="SSF51695">
    <property type="entry name" value="PLC-like phosphodiesterases"/>
    <property type="match status" value="1"/>
</dbReference>
<protein>
    <submittedName>
        <fullName evidence="7">Ankyrin repeat protein nuc-2</fullName>
    </submittedName>
</protein>
<keyword evidence="8" id="KW-1185">Reference proteome</keyword>
<evidence type="ECO:0000313" key="8">
    <source>
        <dbReference type="Proteomes" id="UP000016931"/>
    </source>
</evidence>
<dbReference type="eggNOG" id="KOG0504">
    <property type="taxonomic scope" value="Eukaryota"/>
</dbReference>
<evidence type="ECO:0000256" key="1">
    <source>
        <dbReference type="ARBA" id="ARBA00022737"/>
    </source>
</evidence>
<dbReference type="OMA" id="LCTALNW"/>
<feature type="repeat" description="ANK" evidence="4">
    <location>
        <begin position="323"/>
        <end position="344"/>
    </location>
</feature>
<dbReference type="Gene3D" id="1.25.40.20">
    <property type="entry name" value="Ankyrin repeat-containing domain"/>
    <property type="match status" value="2"/>
</dbReference>
<keyword evidence="1" id="KW-0677">Repeat</keyword>
<evidence type="ECO:0000256" key="2">
    <source>
        <dbReference type="ARBA" id="ARBA00022801"/>
    </source>
</evidence>
<dbReference type="InterPro" id="IPR057506">
    <property type="entry name" value="C2_GPCPD1"/>
</dbReference>
<dbReference type="GO" id="GO:0005634">
    <property type="term" value="C:nucleus"/>
    <property type="evidence" value="ECO:0007669"/>
    <property type="project" value="EnsemblFungi"/>
</dbReference>
<dbReference type="GO" id="GO:0046475">
    <property type="term" value="P:glycerophospholipid catabolic process"/>
    <property type="evidence" value="ECO:0007669"/>
    <property type="project" value="TreeGrafter"/>
</dbReference>
<dbReference type="Pfam" id="PF12796">
    <property type="entry name" value="Ank_2"/>
    <property type="match status" value="1"/>
</dbReference>
<dbReference type="Pfam" id="PF03009">
    <property type="entry name" value="GDPD"/>
    <property type="match status" value="1"/>
</dbReference>
<name>M3AS42_SPHMS</name>
<accession>M3AS42</accession>
<dbReference type="PROSITE" id="PS50297">
    <property type="entry name" value="ANK_REP_REGION"/>
    <property type="match status" value="1"/>
</dbReference>
<dbReference type="PROSITE" id="PS50088">
    <property type="entry name" value="ANK_REPEAT"/>
    <property type="match status" value="3"/>
</dbReference>
<dbReference type="OrthoDB" id="1577640at2759"/>
<dbReference type="Proteomes" id="UP000016931">
    <property type="component" value="Unassembled WGS sequence"/>
</dbReference>
<evidence type="ECO:0000259" key="5">
    <source>
        <dbReference type="PROSITE" id="PS51382"/>
    </source>
</evidence>
<dbReference type="InterPro" id="IPR030395">
    <property type="entry name" value="GP_PDE_dom"/>
</dbReference>
<dbReference type="GO" id="GO:0004861">
    <property type="term" value="F:cyclin-dependent protein serine/threonine kinase inhibitor activity"/>
    <property type="evidence" value="ECO:0007669"/>
    <property type="project" value="EnsemblFungi"/>
</dbReference>
<evidence type="ECO:0000259" key="6">
    <source>
        <dbReference type="PROSITE" id="PS51704"/>
    </source>
</evidence>
<dbReference type="STRING" id="692275.M3AS42"/>
<feature type="repeat" description="ANK" evidence="4">
    <location>
        <begin position="290"/>
        <end position="322"/>
    </location>
</feature>
<organism evidence="7 8">
    <name type="scientific">Sphaerulina musiva (strain SO2202)</name>
    <name type="common">Poplar stem canker fungus</name>
    <name type="synonym">Septoria musiva</name>
    <dbReference type="NCBI Taxonomy" id="692275"/>
    <lineage>
        <taxon>Eukaryota</taxon>
        <taxon>Fungi</taxon>
        <taxon>Dikarya</taxon>
        <taxon>Ascomycota</taxon>
        <taxon>Pezizomycotina</taxon>
        <taxon>Dothideomycetes</taxon>
        <taxon>Dothideomycetidae</taxon>
        <taxon>Mycosphaerellales</taxon>
        <taxon>Mycosphaerellaceae</taxon>
        <taxon>Sphaerulina</taxon>
    </lineage>
</organism>
<dbReference type="SMART" id="SM00248">
    <property type="entry name" value="ANK"/>
    <property type="match status" value="7"/>
</dbReference>
<dbReference type="GO" id="GO:0000425">
    <property type="term" value="P:pexophagy"/>
    <property type="evidence" value="ECO:0007669"/>
    <property type="project" value="EnsemblFungi"/>
</dbReference>
<dbReference type="InterPro" id="IPR017946">
    <property type="entry name" value="PLC-like_Pdiesterase_TIM-brl"/>
</dbReference>
<dbReference type="InterPro" id="IPR002110">
    <property type="entry name" value="Ankyrin_rpt"/>
</dbReference>
<sequence length="1015" mass="112385">MKFGKHIQKRQLDIPEYAASFVDYKALKKLIKKLSATPVLAALHQGPNGEPLQESQASLQANKATFFFRLERELEKVNTFYLQKEAELKLRLRTLLDKKAGVQSRATPASKLSSSYVTLDEGFRLFSNDLDKLQQFVEVNQTAFSKILKKWDKTSKSRTKELYLSRAVDVQPCFNRDVISDLSDQATTGLLVLQAWAEGEKIAYTPAVELENRIQPSAQDEEVEYQVLQAINAGNIGLVREWSIRTAASPDAAERISRVFLHTVNHAAPSAQDILYATGLVNFNFADAINERNCIHEAAVSGRSDVLTVALSKGANIRAPDVYGRLPLHYACMHGHVDMVKALVVSAPDTVDFKDLDHFTPLIHAIVHSQPGSVQEMLQFGAIVNQASSTSHIPLNLACQYGSAPIVQQILRFRPAIIPDAEGLYPQHLVARFGRDNRILQMLKEYGVDMDQADKLYQWTPIFHAASEGHLDSLRQLLEFDVDPAALDEKDLNAMYYAAWEGKLDCMQLLAQAGAGATGDGFVRDPMDLQPAPGQPPPLTITATPTQANHDAENIPSLELPPPIIPLRRYGHNFLDTTKTFIQLSFVEGDAIKFYGDSKYPAARLTVSSKSSDLIPRNLPLPIQDDFKNLSFQIEDLDNFSIDFDIFPTFGSKVIARAAASSRVFTGKANSSGEWHLELFDPRLRAIGRIAFRYQVVTPFHGIPLEITHFATYWKATSQFENHPSNLITGSSLSGDFLRLFVQVTSDGVPVLFNSWALPSSRNDLVSRLTYQEFRDSALQAGLGKGVIKELVGNGIDRENLAVAQQKIAQSCSSLESTLAILPADLHVEIHVCYPTRAEEAALRLGPTQNINVVVDGVLKVVFDHARHLRELKDGPQRSFVFSSYNADICTALNWKQPNYPVLLCNELGVAPTTNDRAATDSNIVTSCGRTDMSIKESVRIAQSNNFMGLICTSRLLDLVPALVSSVKEAGLVLISDYSNDRTRTRPPTVLSIPKGADGLLLHNAVLRFKDQIDQ</sequence>
<dbReference type="EMBL" id="KB456271">
    <property type="protein sequence ID" value="EMF08329.1"/>
    <property type="molecule type" value="Genomic_DNA"/>
</dbReference>
<proteinExistence type="predicted"/>
<feature type="repeat" description="ANK" evidence="4">
    <location>
        <begin position="422"/>
        <end position="455"/>
    </location>
</feature>
<dbReference type="HOGENOM" id="CLU_002842_1_0_1"/>
<keyword evidence="3 4" id="KW-0040">ANK repeat</keyword>
<reference evidence="7 8" key="1">
    <citation type="journal article" date="2012" name="PLoS Pathog.">
        <title>Diverse lifestyles and strategies of plant pathogenesis encoded in the genomes of eighteen Dothideomycetes fungi.</title>
        <authorList>
            <person name="Ohm R.A."/>
            <person name="Feau N."/>
            <person name="Henrissat B."/>
            <person name="Schoch C.L."/>
            <person name="Horwitz B.A."/>
            <person name="Barry K.W."/>
            <person name="Condon B.J."/>
            <person name="Copeland A.C."/>
            <person name="Dhillon B."/>
            <person name="Glaser F."/>
            <person name="Hesse C.N."/>
            <person name="Kosti I."/>
            <person name="LaButti K."/>
            <person name="Lindquist E.A."/>
            <person name="Lucas S."/>
            <person name="Salamov A.A."/>
            <person name="Bradshaw R.E."/>
            <person name="Ciuffetti L."/>
            <person name="Hamelin R.C."/>
            <person name="Kema G.H.J."/>
            <person name="Lawrence C."/>
            <person name="Scott J.A."/>
            <person name="Spatafora J.W."/>
            <person name="Turgeon B.G."/>
            <person name="de Wit P.J.G.M."/>
            <person name="Zhong S."/>
            <person name="Goodwin S.B."/>
            <person name="Grigoriev I.V."/>
        </authorList>
    </citation>
    <scope>NUCLEOTIDE SEQUENCE [LARGE SCALE GENOMIC DNA]</scope>
    <source>
        <strain evidence="7 8">SO2202</strain>
    </source>
</reference>
<dbReference type="GO" id="GO:0016036">
    <property type="term" value="P:cellular response to phosphate starvation"/>
    <property type="evidence" value="ECO:0007669"/>
    <property type="project" value="EnsemblFungi"/>
</dbReference>
<dbReference type="eggNOG" id="KOG2421">
    <property type="taxonomic scope" value="Eukaryota"/>
</dbReference>
<dbReference type="Gene3D" id="3.20.20.190">
    <property type="entry name" value="Phosphatidylinositol (PI) phosphodiesterase"/>
    <property type="match status" value="1"/>
</dbReference>
<evidence type="ECO:0000313" key="7">
    <source>
        <dbReference type="EMBL" id="EMF08329.1"/>
    </source>
</evidence>